<reference evidence="1 2" key="1">
    <citation type="journal article" date="2010" name="Genome Biol.">
        <title>A first genome assembly of the barley fungal pathogen Pyrenophora teres f. teres.</title>
        <authorList>
            <person name="Ellwood S.R."/>
            <person name="Liu Z."/>
            <person name="Syme R.A."/>
            <person name="Lai Z."/>
            <person name="Hane J.K."/>
            <person name="Keiper F."/>
            <person name="Moffat C.S."/>
            <person name="Oliver R.P."/>
            <person name="Friesen T.L."/>
        </authorList>
    </citation>
    <scope>NUCLEOTIDE SEQUENCE [LARGE SCALE GENOMIC DNA]</scope>
    <source>
        <strain evidence="1 2">0-1</strain>
    </source>
</reference>
<dbReference type="HOGENOM" id="CLU_2997539_0_0_1"/>
<dbReference type="Proteomes" id="UP000001067">
    <property type="component" value="Unassembled WGS sequence"/>
</dbReference>
<dbReference type="KEGG" id="pte:PTT_07114"/>
<proteinExistence type="predicted"/>
<protein>
    <submittedName>
        <fullName evidence="1">Uncharacterized protein</fullName>
    </submittedName>
</protein>
<evidence type="ECO:0000313" key="1">
    <source>
        <dbReference type="EMBL" id="EFQ95017.1"/>
    </source>
</evidence>
<gene>
    <name evidence="1" type="ORF">PTT_07114</name>
</gene>
<dbReference type="AlphaFoldDB" id="E3RGY2"/>
<name>E3RGY2_PYRTT</name>
<accession>E3RGY2</accession>
<sequence>MHFQVGETRSEETIEVHRKIDRVGVREANKLHDFQNYKISNEEDNYVKARLKGEALQ</sequence>
<organism evidence="2">
    <name type="scientific">Pyrenophora teres f. teres (strain 0-1)</name>
    <name type="common">Barley net blotch fungus</name>
    <name type="synonym">Drechslera teres f. teres</name>
    <dbReference type="NCBI Taxonomy" id="861557"/>
    <lineage>
        <taxon>Eukaryota</taxon>
        <taxon>Fungi</taxon>
        <taxon>Dikarya</taxon>
        <taxon>Ascomycota</taxon>
        <taxon>Pezizomycotina</taxon>
        <taxon>Dothideomycetes</taxon>
        <taxon>Pleosporomycetidae</taxon>
        <taxon>Pleosporales</taxon>
        <taxon>Pleosporineae</taxon>
        <taxon>Pleosporaceae</taxon>
        <taxon>Pyrenophora</taxon>
    </lineage>
</organism>
<dbReference type="EMBL" id="GL532995">
    <property type="protein sequence ID" value="EFQ95017.1"/>
    <property type="molecule type" value="Genomic_DNA"/>
</dbReference>
<evidence type="ECO:0000313" key="2">
    <source>
        <dbReference type="Proteomes" id="UP000001067"/>
    </source>
</evidence>
<keyword evidence="2" id="KW-1185">Reference proteome</keyword>